<sequence>MEARLEVVVAALQGQLGQNGIHPSPSRVYGIAWELVKAVAATERQCQLLRLLAFFETSQEHCTAGHVISAGALMCAGGMLSDEDVRRWERAMYLMLVAHPPFAKDVISAACYCVAQLAVCGGSVALVGTAGTSLQNSASTAILPEEVATELLAECADALVRAHQGEEEGAGGTKGETELTEKGPQQAAALRDALIGYALDALFFRRGAVELSSLLSRRVLIPLLLCGGHASLTSHHARIQSLLQSLAEETARQGRSGRFYRGSF</sequence>
<evidence type="ECO:0000313" key="1">
    <source>
        <dbReference type="EMBL" id="RNF05095.1"/>
    </source>
</evidence>
<dbReference type="AlphaFoldDB" id="A0A422NI02"/>
<proteinExistence type="predicted"/>
<keyword evidence="2" id="KW-1185">Reference proteome</keyword>
<name>A0A422NI02_TRYRA</name>
<dbReference type="OMA" id="VISAACY"/>
<organism evidence="1 2">
    <name type="scientific">Trypanosoma rangeli</name>
    <dbReference type="NCBI Taxonomy" id="5698"/>
    <lineage>
        <taxon>Eukaryota</taxon>
        <taxon>Discoba</taxon>
        <taxon>Euglenozoa</taxon>
        <taxon>Kinetoplastea</taxon>
        <taxon>Metakinetoplastina</taxon>
        <taxon>Trypanosomatida</taxon>
        <taxon>Trypanosomatidae</taxon>
        <taxon>Trypanosoma</taxon>
        <taxon>Herpetosoma</taxon>
    </lineage>
</organism>
<dbReference type="OrthoDB" id="10430234at2759"/>
<gene>
    <name evidence="1" type="ORF">TraAM80_04742</name>
</gene>
<dbReference type="EMBL" id="MKGL01000144">
    <property type="protein sequence ID" value="RNF05095.1"/>
    <property type="molecule type" value="Genomic_DNA"/>
</dbReference>
<comment type="caution">
    <text evidence="1">The sequence shown here is derived from an EMBL/GenBank/DDBJ whole genome shotgun (WGS) entry which is preliminary data.</text>
</comment>
<evidence type="ECO:0000313" key="2">
    <source>
        <dbReference type="Proteomes" id="UP000283634"/>
    </source>
</evidence>
<accession>A0A422NI02</accession>
<reference evidence="1 2" key="1">
    <citation type="journal article" date="2018" name="BMC Genomics">
        <title>Genomic comparison of Trypanosoma conorhini and Trypanosoma rangeli to Trypanosoma cruzi strains of high and low virulence.</title>
        <authorList>
            <person name="Bradwell K.R."/>
            <person name="Koparde V.N."/>
            <person name="Matveyev A.V."/>
            <person name="Serrano M.G."/>
            <person name="Alves J.M."/>
            <person name="Parikh H."/>
            <person name="Huang B."/>
            <person name="Lee V."/>
            <person name="Espinosa-Alvarez O."/>
            <person name="Ortiz P.A."/>
            <person name="Costa-Martins A.G."/>
            <person name="Teixeira M.M."/>
            <person name="Buck G.A."/>
        </authorList>
    </citation>
    <scope>NUCLEOTIDE SEQUENCE [LARGE SCALE GENOMIC DNA]</scope>
    <source>
        <strain evidence="1 2">AM80</strain>
    </source>
</reference>
<dbReference type="RefSeq" id="XP_029238484.1">
    <property type="nucleotide sequence ID" value="XM_029381657.1"/>
</dbReference>
<protein>
    <submittedName>
        <fullName evidence="1">Uncharacterized protein</fullName>
    </submittedName>
</protein>
<dbReference type="GeneID" id="40328675"/>
<dbReference type="Proteomes" id="UP000283634">
    <property type="component" value="Unassembled WGS sequence"/>
</dbReference>
<dbReference type="VEuPathDB" id="TriTrypDB:TRSC58_03106"/>